<feature type="transmembrane region" description="Helical" evidence="7">
    <location>
        <begin position="92"/>
        <end position="118"/>
    </location>
</feature>
<feature type="domain" description="PDGLE" evidence="8">
    <location>
        <begin position="250"/>
        <end position="343"/>
    </location>
</feature>
<dbReference type="STRING" id="500635.MITSMUL_05174"/>
<dbReference type="PANTHER" id="PTHR34229:SF1">
    <property type="entry name" value="METAL TRANSPORT PROTEIN HI_1621-RELATED"/>
    <property type="match status" value="1"/>
</dbReference>
<keyword evidence="4 7" id="KW-0812">Transmembrane</keyword>
<keyword evidence="10" id="KW-1185">Reference proteome</keyword>
<dbReference type="GO" id="GO:0000041">
    <property type="term" value="P:transition metal ion transport"/>
    <property type="evidence" value="ECO:0007669"/>
    <property type="project" value="InterPro"/>
</dbReference>
<evidence type="ECO:0000259" key="8">
    <source>
        <dbReference type="Pfam" id="PF13190"/>
    </source>
</evidence>
<dbReference type="Pfam" id="PF13190">
    <property type="entry name" value="PDGLE"/>
    <property type="match status" value="1"/>
</dbReference>
<gene>
    <name evidence="9" type="ORF">MITSMUL_05174</name>
</gene>
<evidence type="ECO:0000256" key="6">
    <source>
        <dbReference type="ARBA" id="ARBA00023136"/>
    </source>
</evidence>
<dbReference type="GO" id="GO:0005886">
    <property type="term" value="C:plasma membrane"/>
    <property type="evidence" value="ECO:0007669"/>
    <property type="project" value="UniProtKB-SubCell"/>
</dbReference>
<proteinExistence type="predicted"/>
<evidence type="ECO:0000256" key="4">
    <source>
        <dbReference type="ARBA" id="ARBA00022692"/>
    </source>
</evidence>
<feature type="transmembrane region" description="Helical" evidence="7">
    <location>
        <begin position="319"/>
        <end position="337"/>
    </location>
</feature>
<evidence type="ECO:0000256" key="3">
    <source>
        <dbReference type="ARBA" id="ARBA00022475"/>
    </source>
</evidence>
<protein>
    <submittedName>
        <fullName evidence="9">Cobalamin biosynthesis protein CbiM</fullName>
    </submittedName>
</protein>
<dbReference type="Proteomes" id="UP000003671">
    <property type="component" value="Unassembled WGS sequence"/>
</dbReference>
<dbReference type="NCBIfam" id="NF005598">
    <property type="entry name" value="PRK07331.1"/>
    <property type="match status" value="1"/>
</dbReference>
<comment type="subcellular location">
    <subcellularLocation>
        <location evidence="1">Cell membrane</location>
        <topology evidence="1">Multi-pass membrane protein</topology>
    </subcellularLocation>
</comment>
<sequence length="357" mass="37856">MKMTYNGSIDYHAFYRGDEFMHIPENYLSPSTCAVLGAAMAPVWFVAVAKVRRHVPQEKLPLLGIAAALSFLGMMFNVPLPGGTTGHAVGGTLIAILFGPYAACLSVSVALLIQALFFGDGGILAFGANCFNMAFVLPFTGYAVYQLVRRHLKSPSGEYIAAGLGAYAGINAAALVAAIEFGVQPLLFTDAAGQALYCPYPLWISVPAMMVGHLTIFGLAEVVFTTAVLAYLRKTSPDLFQSVRMKTNRALYGLIAALIVCTPLGLLAAGTAWGEWDSSELAEQDFLGSALGYTPAGMEQGFSFEALFPDYAIAGLPEAFGYILSALIGTALLVIVFKMAAPLFASHTDYGDSVSNH</sequence>
<feature type="transmembrane region" description="Helical" evidence="7">
    <location>
        <begin position="160"/>
        <end position="179"/>
    </location>
</feature>
<evidence type="ECO:0000256" key="7">
    <source>
        <dbReference type="SAM" id="Phobius"/>
    </source>
</evidence>
<accession>C9KPL6</accession>
<feature type="transmembrane region" description="Helical" evidence="7">
    <location>
        <begin position="27"/>
        <end position="48"/>
    </location>
</feature>
<dbReference type="eggNOG" id="COG0310">
    <property type="taxonomic scope" value="Bacteria"/>
</dbReference>
<name>C9KPL6_9FIRM</name>
<organism evidence="9 10">
    <name type="scientific">Mitsuokella multacida DSM 20544</name>
    <dbReference type="NCBI Taxonomy" id="500635"/>
    <lineage>
        <taxon>Bacteria</taxon>
        <taxon>Bacillati</taxon>
        <taxon>Bacillota</taxon>
        <taxon>Negativicutes</taxon>
        <taxon>Selenomonadales</taxon>
        <taxon>Selenomonadaceae</taxon>
        <taxon>Mitsuokella</taxon>
    </lineage>
</organism>
<feature type="transmembrane region" description="Helical" evidence="7">
    <location>
        <begin position="60"/>
        <end position="80"/>
    </location>
</feature>
<evidence type="ECO:0000313" key="9">
    <source>
        <dbReference type="EMBL" id="EEX68171.1"/>
    </source>
</evidence>
<evidence type="ECO:0000256" key="5">
    <source>
        <dbReference type="ARBA" id="ARBA00022989"/>
    </source>
</evidence>
<dbReference type="PATRIC" id="fig|500635.8.peg.1823"/>
<keyword evidence="6 7" id="KW-0472">Membrane</keyword>
<dbReference type="NCBIfam" id="NF008873">
    <property type="entry name" value="PRK11909.1"/>
    <property type="match status" value="1"/>
</dbReference>
<feature type="transmembrane region" description="Helical" evidence="7">
    <location>
        <begin position="130"/>
        <end position="148"/>
    </location>
</feature>
<dbReference type="InterPro" id="IPR025937">
    <property type="entry name" value="PDGLE_dom"/>
</dbReference>
<keyword evidence="5 7" id="KW-1133">Transmembrane helix</keyword>
<keyword evidence="3" id="KW-1003">Cell membrane</keyword>
<evidence type="ECO:0000313" key="10">
    <source>
        <dbReference type="Proteomes" id="UP000003671"/>
    </source>
</evidence>
<dbReference type="InterPro" id="IPR002751">
    <property type="entry name" value="CbiM/NikMN"/>
</dbReference>
<feature type="transmembrane region" description="Helical" evidence="7">
    <location>
        <begin position="210"/>
        <end position="232"/>
    </location>
</feature>
<reference evidence="9" key="1">
    <citation type="submission" date="2009-09" db="EMBL/GenBank/DDBJ databases">
        <authorList>
            <person name="Weinstock G."/>
            <person name="Sodergren E."/>
            <person name="Clifton S."/>
            <person name="Fulton L."/>
            <person name="Fulton B."/>
            <person name="Courtney L."/>
            <person name="Fronick C."/>
            <person name="Harrison M."/>
            <person name="Strong C."/>
            <person name="Farmer C."/>
            <person name="Delahaunty K."/>
            <person name="Markovic C."/>
            <person name="Hall O."/>
            <person name="Minx P."/>
            <person name="Tomlinson C."/>
            <person name="Mitreva M."/>
            <person name="Nelson J."/>
            <person name="Hou S."/>
            <person name="Wollam A."/>
            <person name="Pepin K.H."/>
            <person name="Johnson M."/>
            <person name="Bhonagiri V."/>
            <person name="Nash W.E."/>
            <person name="Warren W."/>
            <person name="Chinwalla A."/>
            <person name="Mardis E.R."/>
            <person name="Wilson R.K."/>
        </authorList>
    </citation>
    <scope>NUCLEOTIDE SEQUENCE [LARGE SCALE GENOMIC DNA]</scope>
    <source>
        <strain evidence="9">DSM 20544</strain>
    </source>
</reference>
<feature type="transmembrane region" description="Helical" evidence="7">
    <location>
        <begin position="252"/>
        <end position="273"/>
    </location>
</feature>
<evidence type="ECO:0000256" key="2">
    <source>
        <dbReference type="ARBA" id="ARBA00022448"/>
    </source>
</evidence>
<comment type="caution">
    <text evidence="9">The sequence shown here is derived from an EMBL/GenBank/DDBJ whole genome shotgun (WGS) entry which is preliminary data.</text>
</comment>
<dbReference type="PANTHER" id="PTHR34229">
    <property type="entry name" value="METAL TRANSPORT PROTEIN HI_1621-RELATED"/>
    <property type="match status" value="1"/>
</dbReference>
<dbReference type="EMBL" id="ABWK02000020">
    <property type="protein sequence ID" value="EEX68171.1"/>
    <property type="molecule type" value="Genomic_DNA"/>
</dbReference>
<dbReference type="HOGENOM" id="CLU_052508_2_0_9"/>
<dbReference type="Pfam" id="PF01891">
    <property type="entry name" value="CbiM"/>
    <property type="match status" value="1"/>
</dbReference>
<dbReference type="AlphaFoldDB" id="C9KPL6"/>
<keyword evidence="2" id="KW-0813">Transport</keyword>
<evidence type="ECO:0000256" key="1">
    <source>
        <dbReference type="ARBA" id="ARBA00004651"/>
    </source>
</evidence>
<dbReference type="Gene3D" id="1.10.1760.20">
    <property type="match status" value="1"/>
</dbReference>